<keyword evidence="9" id="KW-1185">Reference proteome</keyword>
<dbReference type="GO" id="GO:0005634">
    <property type="term" value="C:nucleus"/>
    <property type="evidence" value="ECO:0007669"/>
    <property type="project" value="UniProtKB-SubCell"/>
</dbReference>
<evidence type="ECO:0000256" key="1">
    <source>
        <dbReference type="ARBA" id="ARBA00004123"/>
    </source>
</evidence>
<organism evidence="7 9">
    <name type="scientific">Batillaria attramentaria</name>
    <dbReference type="NCBI Taxonomy" id="370345"/>
    <lineage>
        <taxon>Eukaryota</taxon>
        <taxon>Metazoa</taxon>
        <taxon>Spiralia</taxon>
        <taxon>Lophotrochozoa</taxon>
        <taxon>Mollusca</taxon>
        <taxon>Gastropoda</taxon>
        <taxon>Caenogastropoda</taxon>
        <taxon>Sorbeoconcha</taxon>
        <taxon>Cerithioidea</taxon>
        <taxon>Batillariidae</taxon>
        <taxon>Batillaria</taxon>
    </lineage>
</organism>
<sequence>MADTEQVSQTDAESETVQQDPELVSATDKPPHDQTNQVSGDNLDNIPHKDTEDTVTQEPPVNRPEPQCPRVNCPEKILFCFDFSSEMSETFFRSRVGDKLSAQTETLKALRMYVMNKNRINQNHQFGLAVLHDSAVLIKGFTSKPKEFLTVLEEFDDQSQESKGFDLTTLFEMIKSEVALPVVEGDVRLVPPPFIIRVVIIYGRSHHEPYFSNPEVHLELEASPYFFVDVLYVHEPPSEENKCEEIFSRLCDLDHKGMSYILEASNLTRLFDSMAKLLAHPLQRPVQREADYHISSTPPTEAQVALG</sequence>
<evidence type="ECO:0000256" key="5">
    <source>
        <dbReference type="ARBA" id="ARBA00023242"/>
    </source>
</evidence>
<dbReference type="Proteomes" id="UP001519460">
    <property type="component" value="Unassembled WGS sequence"/>
</dbReference>
<gene>
    <name evidence="8" type="ORF">BaRGS_00018294</name>
    <name evidence="7" type="ORF">BaRGS_00026062</name>
</gene>
<accession>A0ABD0K6Z3</accession>
<keyword evidence="3" id="KW-0227">DNA damage</keyword>
<proteinExistence type="predicted"/>
<name>A0ABD0K6Z3_9CAEN</name>
<dbReference type="InterPro" id="IPR026126">
    <property type="entry name" value="BABAM1"/>
</dbReference>
<dbReference type="GO" id="GO:0006281">
    <property type="term" value="P:DNA repair"/>
    <property type="evidence" value="ECO:0007669"/>
    <property type="project" value="UniProtKB-KW"/>
</dbReference>
<comment type="subcellular location">
    <subcellularLocation>
        <location evidence="1">Nucleus</location>
    </subcellularLocation>
</comment>
<feature type="compositionally biased region" description="Polar residues" evidence="6">
    <location>
        <begin position="1"/>
        <end position="19"/>
    </location>
</feature>
<dbReference type="PANTHER" id="PTHR15660">
    <property type="entry name" value="BRISC AND BRCA1-A COMPLEX MEMBER 1"/>
    <property type="match status" value="1"/>
</dbReference>
<evidence type="ECO:0000256" key="2">
    <source>
        <dbReference type="ARBA" id="ARBA00022490"/>
    </source>
</evidence>
<feature type="region of interest" description="Disordered" evidence="6">
    <location>
        <begin position="1"/>
        <end position="69"/>
    </location>
</feature>
<evidence type="ECO:0000256" key="4">
    <source>
        <dbReference type="ARBA" id="ARBA00023204"/>
    </source>
</evidence>
<dbReference type="AlphaFoldDB" id="A0ABD0K6Z3"/>
<keyword evidence="2" id="KW-0963">Cytoplasm</keyword>
<protein>
    <recommendedName>
        <fullName evidence="10">BRISC and BRCA1-A complex member 1</fullName>
    </recommendedName>
</protein>
<dbReference type="EMBL" id="JACVVK020000126">
    <property type="protein sequence ID" value="KAK7490508.1"/>
    <property type="molecule type" value="Genomic_DNA"/>
</dbReference>
<keyword evidence="5" id="KW-0539">Nucleus</keyword>
<evidence type="ECO:0000313" key="8">
    <source>
        <dbReference type="EMBL" id="KAK7490508.1"/>
    </source>
</evidence>
<keyword evidence="4" id="KW-0234">DNA repair</keyword>
<dbReference type="PANTHER" id="PTHR15660:SF1">
    <property type="entry name" value="BRISC AND BRCA1-A COMPLEX MEMBER 1"/>
    <property type="match status" value="1"/>
</dbReference>
<evidence type="ECO:0000313" key="7">
    <source>
        <dbReference type="EMBL" id="KAK7482653.1"/>
    </source>
</evidence>
<reference evidence="7 9" key="2">
    <citation type="journal article" date="2023" name="Sci. Data">
        <title>Genome assembly of the Korean intertidal mud-creeper Batillaria attramentaria.</title>
        <authorList>
            <person name="Patra A.K."/>
            <person name="Ho P.T."/>
            <person name="Jun S."/>
            <person name="Lee S.J."/>
            <person name="Kim Y."/>
            <person name="Won Y.J."/>
        </authorList>
    </citation>
    <scope>NUCLEOTIDE SEQUENCE [LARGE SCALE GENOMIC DNA]</scope>
    <source>
        <strain evidence="7">Wonlab-2016</strain>
    </source>
</reference>
<comment type="caution">
    <text evidence="7">The sequence shown here is derived from an EMBL/GenBank/DDBJ whole genome shotgun (WGS) entry which is preliminary data.</text>
</comment>
<evidence type="ECO:0008006" key="10">
    <source>
        <dbReference type="Google" id="ProtNLM"/>
    </source>
</evidence>
<dbReference type="CDD" id="cd21502">
    <property type="entry name" value="vWA_BABAM1"/>
    <property type="match status" value="1"/>
</dbReference>
<evidence type="ECO:0000313" key="9">
    <source>
        <dbReference type="Proteomes" id="UP001519460"/>
    </source>
</evidence>
<reference evidence="7" key="3">
    <citation type="submission" date="2023-01" db="EMBL/GenBank/DDBJ databases">
        <authorList>
            <person name="Patra A."/>
        </authorList>
    </citation>
    <scope>NUCLEOTIDE SEQUENCE</scope>
    <source>
        <strain evidence="7">Wonlab-2016</strain>
        <tissue evidence="7">Foot muscle</tissue>
    </source>
</reference>
<evidence type="ECO:0000256" key="3">
    <source>
        <dbReference type="ARBA" id="ARBA00022763"/>
    </source>
</evidence>
<dbReference type="EMBL" id="JACVVK020000240">
    <property type="protein sequence ID" value="KAK7482653.1"/>
    <property type="molecule type" value="Genomic_DNA"/>
</dbReference>
<evidence type="ECO:0000256" key="6">
    <source>
        <dbReference type="SAM" id="MobiDB-lite"/>
    </source>
</evidence>
<feature type="compositionally biased region" description="Polar residues" evidence="6">
    <location>
        <begin position="33"/>
        <end position="42"/>
    </location>
</feature>
<reference evidence="7" key="1">
    <citation type="submission" date="2020-09" db="EMBL/GenBank/DDBJ databases">
        <authorList>
            <person name="Won Y."/>
        </authorList>
    </citation>
    <scope>NUCLEOTIDE SEQUENCE</scope>
    <source>
        <strain evidence="7">Wonlab-2016</strain>
        <tissue evidence="7">Foot muscle</tissue>
    </source>
</reference>